<proteinExistence type="predicted"/>
<dbReference type="RefSeq" id="WP_245095527.1">
    <property type="nucleotide sequence ID" value="NZ_CP095053.1"/>
</dbReference>
<protein>
    <submittedName>
        <fullName evidence="2">Uncharacterized protein</fullName>
    </submittedName>
</protein>
<evidence type="ECO:0000313" key="2">
    <source>
        <dbReference type="EMBL" id="UOR06508.1"/>
    </source>
</evidence>
<dbReference type="AlphaFoldDB" id="A0A8T9SWP4"/>
<accession>A0A8T9SWP4</accession>
<sequence length="80" mass="9345">MEPENDFLENASMMIDYAKKEIKQFMDWTNRRTVYGATAESIASDLEELLNDVKRLKREYASRERAANKTPAFSPRQQQA</sequence>
<evidence type="ECO:0000256" key="1">
    <source>
        <dbReference type="SAM" id="MobiDB-lite"/>
    </source>
</evidence>
<dbReference type="KEGG" id="haei:MUN82_05290"/>
<feature type="region of interest" description="Disordered" evidence="1">
    <location>
        <begin position="61"/>
        <end position="80"/>
    </location>
</feature>
<organism evidence="2 3">
    <name type="scientific">Hymenobacter aerilatus</name>
    <dbReference type="NCBI Taxonomy" id="2932251"/>
    <lineage>
        <taxon>Bacteria</taxon>
        <taxon>Pseudomonadati</taxon>
        <taxon>Bacteroidota</taxon>
        <taxon>Cytophagia</taxon>
        <taxon>Cytophagales</taxon>
        <taxon>Hymenobacteraceae</taxon>
        <taxon>Hymenobacter</taxon>
    </lineage>
</organism>
<dbReference type="Proteomes" id="UP000829925">
    <property type="component" value="Chromosome"/>
</dbReference>
<dbReference type="EMBL" id="CP095053">
    <property type="protein sequence ID" value="UOR06508.1"/>
    <property type="molecule type" value="Genomic_DNA"/>
</dbReference>
<reference evidence="2 3" key="1">
    <citation type="submission" date="2022-04" db="EMBL/GenBank/DDBJ databases">
        <title>Hymenobacter sp. isolated from the air.</title>
        <authorList>
            <person name="Won M."/>
            <person name="Lee C.-M."/>
            <person name="Woen H.-Y."/>
            <person name="Kwon S.-W."/>
        </authorList>
    </citation>
    <scope>NUCLEOTIDE SEQUENCE [LARGE SCALE GENOMIC DNA]</scope>
    <source>
        <strain evidence="3">5413 J-13</strain>
    </source>
</reference>
<gene>
    <name evidence="2" type="ORF">MUN82_05290</name>
</gene>
<keyword evidence="3" id="KW-1185">Reference proteome</keyword>
<evidence type="ECO:0000313" key="3">
    <source>
        <dbReference type="Proteomes" id="UP000829925"/>
    </source>
</evidence>
<name>A0A8T9SWP4_9BACT</name>